<organism evidence="10 11">
    <name type="scientific">Oxalicibacterium faecigallinarum</name>
    <dbReference type="NCBI Taxonomy" id="573741"/>
    <lineage>
        <taxon>Bacteria</taxon>
        <taxon>Pseudomonadati</taxon>
        <taxon>Pseudomonadota</taxon>
        <taxon>Betaproteobacteria</taxon>
        <taxon>Burkholderiales</taxon>
        <taxon>Oxalobacteraceae</taxon>
        <taxon>Oxalicibacterium</taxon>
    </lineage>
</organism>
<dbReference type="AlphaFoldDB" id="A0A8J3AL67"/>
<evidence type="ECO:0000256" key="1">
    <source>
        <dbReference type="ARBA" id="ARBA00012513"/>
    </source>
</evidence>
<dbReference type="InterPro" id="IPR008271">
    <property type="entry name" value="Ser/Thr_kinase_AS"/>
</dbReference>
<dbReference type="PANTHER" id="PTHR43289:SF6">
    <property type="entry name" value="SERINE_THREONINE-PROTEIN KINASE NEKL-3"/>
    <property type="match status" value="1"/>
</dbReference>
<dbReference type="Proteomes" id="UP000642180">
    <property type="component" value="Unassembled WGS sequence"/>
</dbReference>
<dbReference type="Pfam" id="PF00069">
    <property type="entry name" value="Pkinase"/>
    <property type="match status" value="1"/>
</dbReference>
<dbReference type="SUPFAM" id="SSF56112">
    <property type="entry name" value="Protein kinase-like (PK-like)"/>
    <property type="match status" value="1"/>
</dbReference>
<dbReference type="GO" id="GO:0004674">
    <property type="term" value="F:protein serine/threonine kinase activity"/>
    <property type="evidence" value="ECO:0007669"/>
    <property type="project" value="UniProtKB-KW"/>
</dbReference>
<keyword evidence="8" id="KW-1133">Transmembrane helix</keyword>
<dbReference type="SMART" id="SM00220">
    <property type="entry name" value="S_TKc"/>
    <property type="match status" value="1"/>
</dbReference>
<dbReference type="PROSITE" id="PS50011">
    <property type="entry name" value="PROTEIN_KINASE_DOM"/>
    <property type="match status" value="1"/>
</dbReference>
<feature type="transmembrane region" description="Helical" evidence="8">
    <location>
        <begin position="324"/>
        <end position="343"/>
    </location>
</feature>
<evidence type="ECO:0000256" key="7">
    <source>
        <dbReference type="PROSITE-ProRule" id="PRU10141"/>
    </source>
</evidence>
<evidence type="ECO:0000259" key="9">
    <source>
        <dbReference type="PROSITE" id="PS50011"/>
    </source>
</evidence>
<keyword evidence="3" id="KW-0808">Transferase</keyword>
<accession>A0A8J3AL67</accession>
<dbReference type="PROSITE" id="PS00108">
    <property type="entry name" value="PROTEIN_KINASE_ST"/>
    <property type="match status" value="1"/>
</dbReference>
<sequence>MTSPSARSSLANNEMPSRLGRFVIQEEIGQGSSGVVYLAHDPVIDRQVAVKTLRSRLTHAERMQHEQQFINEARAAGQLAHAHIVVIYEVSTESNHAFIAMEYLNGSEVSKMLEDGYRFSTEDVASIAWKLADALDHAHRRGVIHRDIKPSNIFLTEDHQPKIMDFGIARIPNRLLERTRHGDMPATLFHDNLLGTPNYMSPEQASGQAVDPRTDIYSLGAVMYEMLTGQKPFHASDTEKLLQQITSRSSVLAPHKLSSDIPLALSKIVIKAMHKNPEKRYPSAAAMALDIKRHLTRTRRLQRRTPAAGTTMPASNEEVSTPRVFWPLVGVIAAIMIVLYMYLGKN</sequence>
<keyword evidence="2" id="KW-0723">Serine/threonine-protein kinase</keyword>
<evidence type="ECO:0000256" key="6">
    <source>
        <dbReference type="ARBA" id="ARBA00022840"/>
    </source>
</evidence>
<evidence type="ECO:0000313" key="10">
    <source>
        <dbReference type="EMBL" id="GGI15880.1"/>
    </source>
</evidence>
<dbReference type="CDD" id="cd14014">
    <property type="entry name" value="STKc_PknB_like"/>
    <property type="match status" value="1"/>
</dbReference>
<dbReference type="RefSeq" id="WP_188379343.1">
    <property type="nucleotide sequence ID" value="NZ_BMDI01000001.1"/>
</dbReference>
<dbReference type="Gene3D" id="3.30.200.20">
    <property type="entry name" value="Phosphorylase Kinase, domain 1"/>
    <property type="match status" value="1"/>
</dbReference>
<dbReference type="InterPro" id="IPR011009">
    <property type="entry name" value="Kinase-like_dom_sf"/>
</dbReference>
<evidence type="ECO:0000256" key="3">
    <source>
        <dbReference type="ARBA" id="ARBA00022679"/>
    </source>
</evidence>
<proteinExistence type="predicted"/>
<evidence type="ECO:0000256" key="2">
    <source>
        <dbReference type="ARBA" id="ARBA00022527"/>
    </source>
</evidence>
<gene>
    <name evidence="10" type="ORF">GCM10008066_01170</name>
</gene>
<protein>
    <recommendedName>
        <fullName evidence="1">non-specific serine/threonine protein kinase</fullName>
        <ecNumber evidence="1">2.7.11.1</ecNumber>
    </recommendedName>
</protein>
<feature type="binding site" evidence="7">
    <location>
        <position position="51"/>
    </location>
    <ligand>
        <name>ATP</name>
        <dbReference type="ChEBI" id="CHEBI:30616"/>
    </ligand>
</feature>
<evidence type="ECO:0000256" key="5">
    <source>
        <dbReference type="ARBA" id="ARBA00022777"/>
    </source>
</evidence>
<dbReference type="GO" id="GO:0005524">
    <property type="term" value="F:ATP binding"/>
    <property type="evidence" value="ECO:0007669"/>
    <property type="project" value="UniProtKB-UniRule"/>
</dbReference>
<keyword evidence="8" id="KW-0812">Transmembrane</keyword>
<comment type="caution">
    <text evidence="10">The sequence shown here is derived from an EMBL/GenBank/DDBJ whole genome shotgun (WGS) entry which is preliminary data.</text>
</comment>
<evidence type="ECO:0000256" key="4">
    <source>
        <dbReference type="ARBA" id="ARBA00022741"/>
    </source>
</evidence>
<name>A0A8J3AL67_9BURK</name>
<feature type="domain" description="Protein kinase" evidence="9">
    <location>
        <begin position="22"/>
        <end position="297"/>
    </location>
</feature>
<dbReference type="PROSITE" id="PS00107">
    <property type="entry name" value="PROTEIN_KINASE_ATP"/>
    <property type="match status" value="1"/>
</dbReference>
<dbReference type="InterPro" id="IPR017441">
    <property type="entry name" value="Protein_kinase_ATP_BS"/>
</dbReference>
<dbReference type="EMBL" id="BMDI01000001">
    <property type="protein sequence ID" value="GGI15880.1"/>
    <property type="molecule type" value="Genomic_DNA"/>
</dbReference>
<keyword evidence="11" id="KW-1185">Reference proteome</keyword>
<keyword evidence="5" id="KW-0418">Kinase</keyword>
<evidence type="ECO:0000313" key="11">
    <source>
        <dbReference type="Proteomes" id="UP000642180"/>
    </source>
</evidence>
<dbReference type="InterPro" id="IPR000719">
    <property type="entry name" value="Prot_kinase_dom"/>
</dbReference>
<keyword evidence="6 7" id="KW-0067">ATP-binding</keyword>
<keyword evidence="4 7" id="KW-0547">Nucleotide-binding</keyword>
<dbReference type="EC" id="2.7.11.1" evidence="1"/>
<dbReference type="FunFam" id="1.10.510.10:FF:000021">
    <property type="entry name" value="Serine/threonine protein kinase"/>
    <property type="match status" value="1"/>
</dbReference>
<dbReference type="PANTHER" id="PTHR43289">
    <property type="entry name" value="MITOGEN-ACTIVATED PROTEIN KINASE KINASE KINASE 20-RELATED"/>
    <property type="match status" value="1"/>
</dbReference>
<reference evidence="11" key="1">
    <citation type="journal article" date="2019" name="Int. J. Syst. Evol. Microbiol.">
        <title>The Global Catalogue of Microorganisms (GCM) 10K type strain sequencing project: providing services to taxonomists for standard genome sequencing and annotation.</title>
        <authorList>
            <consortium name="The Broad Institute Genomics Platform"/>
            <consortium name="The Broad Institute Genome Sequencing Center for Infectious Disease"/>
            <person name="Wu L."/>
            <person name="Ma J."/>
        </authorList>
    </citation>
    <scope>NUCLEOTIDE SEQUENCE [LARGE SCALE GENOMIC DNA]</scope>
    <source>
        <strain evidence="11">CCM 2767</strain>
    </source>
</reference>
<keyword evidence="8" id="KW-0472">Membrane</keyword>
<evidence type="ECO:0000256" key="8">
    <source>
        <dbReference type="SAM" id="Phobius"/>
    </source>
</evidence>
<dbReference type="Gene3D" id="1.10.510.10">
    <property type="entry name" value="Transferase(Phosphotransferase) domain 1"/>
    <property type="match status" value="1"/>
</dbReference>